<protein>
    <submittedName>
        <fullName evidence="4">Y4cD</fullName>
    </submittedName>
</protein>
<evidence type="ECO:0000259" key="3">
    <source>
        <dbReference type="Pfam" id="PF20720"/>
    </source>
</evidence>
<accession>A0A2Z5G490</accession>
<dbReference type="GO" id="GO:0009307">
    <property type="term" value="P:DNA restriction-modification system"/>
    <property type="evidence" value="ECO:0007669"/>
    <property type="project" value="InterPro"/>
</dbReference>
<dbReference type="Proteomes" id="UP000253606">
    <property type="component" value="Chromosome"/>
</dbReference>
<organism evidence="4 5">
    <name type="scientific">Acidisarcina polymorpha</name>
    <dbReference type="NCBI Taxonomy" id="2211140"/>
    <lineage>
        <taxon>Bacteria</taxon>
        <taxon>Pseudomonadati</taxon>
        <taxon>Acidobacteriota</taxon>
        <taxon>Terriglobia</taxon>
        <taxon>Terriglobales</taxon>
        <taxon>Acidobacteriaceae</taxon>
        <taxon>Acidisarcina</taxon>
    </lineage>
</organism>
<name>A0A2Z5G490_9BACT</name>
<evidence type="ECO:0000313" key="5">
    <source>
        <dbReference type="Proteomes" id="UP000253606"/>
    </source>
</evidence>
<dbReference type="SUPFAM" id="SSF52540">
    <property type="entry name" value="P-loop containing nucleoside triphosphate hydrolases"/>
    <property type="match status" value="1"/>
</dbReference>
<dbReference type="GO" id="GO:0004519">
    <property type="term" value="F:endonuclease activity"/>
    <property type="evidence" value="ECO:0007669"/>
    <property type="project" value="InterPro"/>
</dbReference>
<dbReference type="InterPro" id="IPR027417">
    <property type="entry name" value="P-loop_NTPase"/>
</dbReference>
<dbReference type="OrthoDB" id="9806903at2"/>
<feature type="domain" description="Novel STAND NTPase 3" evidence="3">
    <location>
        <begin position="172"/>
        <end position="329"/>
    </location>
</feature>
<evidence type="ECO:0000259" key="2">
    <source>
        <dbReference type="Pfam" id="PF04471"/>
    </source>
</evidence>
<feature type="region of interest" description="Disordered" evidence="1">
    <location>
        <begin position="722"/>
        <end position="745"/>
    </location>
</feature>
<feature type="domain" description="Restriction endonuclease type IV Mrr" evidence="2">
    <location>
        <begin position="7"/>
        <end position="60"/>
    </location>
</feature>
<dbReference type="InterPro" id="IPR007560">
    <property type="entry name" value="Restrct_endonuc_IV_Mrr"/>
</dbReference>
<dbReference type="Pfam" id="PF20720">
    <property type="entry name" value="nSTAND3"/>
    <property type="match status" value="1"/>
</dbReference>
<dbReference type="Gene3D" id="3.40.50.300">
    <property type="entry name" value="P-loop containing nucleotide triphosphate hydrolases"/>
    <property type="match status" value="1"/>
</dbReference>
<dbReference type="Pfam" id="PF04471">
    <property type="entry name" value="Mrr_cat"/>
    <property type="match status" value="1"/>
</dbReference>
<dbReference type="InterPro" id="IPR049050">
    <property type="entry name" value="nSTAND3"/>
</dbReference>
<dbReference type="GO" id="GO:0003677">
    <property type="term" value="F:DNA binding"/>
    <property type="evidence" value="ECO:0007669"/>
    <property type="project" value="InterPro"/>
</dbReference>
<evidence type="ECO:0000256" key="1">
    <source>
        <dbReference type="SAM" id="MobiDB-lite"/>
    </source>
</evidence>
<dbReference type="AlphaFoldDB" id="A0A2Z5G490"/>
<evidence type="ECO:0000313" key="4">
    <source>
        <dbReference type="EMBL" id="AXC13962.1"/>
    </source>
</evidence>
<keyword evidence="5" id="KW-1185">Reference proteome</keyword>
<sequence>MPDYDFRSLSPYDFQLMCRDLLQAELRETFESFTSGPDGGVDLRCLDADIVVQCKHYAGSRYEKLKSVLAKSEVSKVAALSPERYILCTSLGLTPNRKSEIRGIFDPYCITDEDVYGRDDLNRLLTAFPRIEENNFKLWLTSEVVLRRLVFAGLLEYSERAVERARAKNQRYVQTPAFRKALDILEEHHSCVIAGIPGIGKTTLAEMLMVHYVDRHDFQPVRISFDFSQVTQSARYQEKLVFYFDDFLGTTKFDKLLRNEDARIIEFMEDAARNPRWRFIMTTREYILNQARLRLERLANANLDAETCVLDLDDYSESARAAILYNHIFFSGLSREHKLALLKNWTYRRIANHRNYNPRIVEHMTDPRNLRSVVAGEYAQDFIASLDNPSRIWKHAFEEQLTEGAQYLLLALASMPTDCLVKDLEDVFESFLKLRAKRGGFTRQPHEFSKALRELDGNFISTSMVGDDRLVSFHNPSVGDFLAHHLDANEKDVMDLLDSAVFFEQCEALADGPKGEPSKSAAKLKQNMERSLRRLFQSSSAHLQQWSTDAGLVGMTRNEVNSIDRVSAVVQLTEQLDSPELRTFARQLLQQTEKHFESLRLDVVAYARIGETLMNRKIRDEVDESYLRSLKSHLEKRASEMICHQAVLLLTERGNSFFSPDEVGFFKDSFVSFCEKEADEIFLQTDADHIRTQAHSLEFTAKRYEVEDRTSLFTTEMLKTATLMDPEEEETPEPEKDWDQEPSQSFDMDEMFRGLSYEIENLDEADDVSTPDDAQSV</sequence>
<dbReference type="KEGG" id="abas:ACPOL_4694"/>
<reference evidence="4 5" key="1">
    <citation type="journal article" date="2018" name="Front. Microbiol.">
        <title>Hydrolytic Capabilities as a Key to Environmental Success: Chitinolytic and Cellulolytic Acidobacteria From Acidic Sub-arctic Soils and Boreal Peatlands.</title>
        <authorList>
            <person name="Belova S.E."/>
            <person name="Ravin N.V."/>
            <person name="Pankratov T.A."/>
            <person name="Rakitin A.L."/>
            <person name="Ivanova A.A."/>
            <person name="Beletsky A.V."/>
            <person name="Mardanov A.V."/>
            <person name="Sinninghe Damste J.S."/>
            <person name="Dedysh S.N."/>
        </authorList>
    </citation>
    <scope>NUCLEOTIDE SEQUENCE [LARGE SCALE GENOMIC DNA]</scope>
    <source>
        <strain evidence="4 5">SBC82</strain>
    </source>
</reference>
<proteinExistence type="predicted"/>
<dbReference type="EMBL" id="CP030840">
    <property type="protein sequence ID" value="AXC13962.1"/>
    <property type="molecule type" value="Genomic_DNA"/>
</dbReference>
<gene>
    <name evidence="4" type="ORF">ACPOL_4694</name>
</gene>